<evidence type="ECO:0000256" key="8">
    <source>
        <dbReference type="ARBA" id="ARBA00034617"/>
    </source>
</evidence>
<evidence type="ECO:0000259" key="14">
    <source>
        <dbReference type="PROSITE" id="PS51217"/>
    </source>
</evidence>
<dbReference type="Gene3D" id="3.40.50.300">
    <property type="entry name" value="P-loop containing nucleotide triphosphate hydrolases"/>
    <property type="match status" value="2"/>
</dbReference>
<dbReference type="GO" id="GO:0043138">
    <property type="term" value="F:3'-5' DNA helicase activity"/>
    <property type="evidence" value="ECO:0007669"/>
    <property type="project" value="UniProtKB-EC"/>
</dbReference>
<dbReference type="InterPro" id="IPR014017">
    <property type="entry name" value="DNA_helicase_UvrD-like_C"/>
</dbReference>
<reference evidence="15 16" key="1">
    <citation type="submission" date="2013-12" db="EMBL/GenBank/DDBJ databases">
        <authorList>
            <person name="Stott M."/>
        </authorList>
    </citation>
    <scope>NUCLEOTIDE SEQUENCE [LARGE SCALE GENOMIC DNA]</scope>
    <source>
        <strain evidence="15 16">K22</strain>
    </source>
</reference>
<protein>
    <recommendedName>
        <fullName evidence="9">DNA 3'-5' helicase</fullName>
        <ecNumber evidence="9">5.6.2.4</ecNumber>
    </recommendedName>
    <alternativeName>
        <fullName evidence="10">DNA 3'-5' helicase II</fullName>
    </alternativeName>
</protein>
<evidence type="ECO:0000256" key="2">
    <source>
        <dbReference type="ARBA" id="ARBA00022741"/>
    </source>
</evidence>
<dbReference type="GO" id="GO:0016887">
    <property type="term" value="F:ATP hydrolysis activity"/>
    <property type="evidence" value="ECO:0007669"/>
    <property type="project" value="RHEA"/>
</dbReference>
<keyword evidence="6" id="KW-0238">DNA-binding</keyword>
<evidence type="ECO:0000313" key="15">
    <source>
        <dbReference type="EMBL" id="CDM65693.1"/>
    </source>
</evidence>
<dbReference type="CDD" id="cd18807">
    <property type="entry name" value="SF1_C_UvrD"/>
    <property type="match status" value="1"/>
</dbReference>
<proteinExistence type="inferred from homology"/>
<dbReference type="Pfam" id="PF21196">
    <property type="entry name" value="PcrA_UvrD_tudor"/>
    <property type="match status" value="1"/>
</dbReference>
<evidence type="ECO:0000256" key="6">
    <source>
        <dbReference type="ARBA" id="ARBA00023125"/>
    </source>
</evidence>
<dbReference type="STRING" id="454194.PYK22_01698"/>
<feature type="domain" description="UvrD-like helicase ATP-binding" evidence="13">
    <location>
        <begin position="5"/>
        <end position="290"/>
    </location>
</feature>
<dbReference type="InterPro" id="IPR027417">
    <property type="entry name" value="P-loop_NTPase"/>
</dbReference>
<evidence type="ECO:0000256" key="1">
    <source>
        <dbReference type="ARBA" id="ARBA00009922"/>
    </source>
</evidence>
<dbReference type="SUPFAM" id="SSF52540">
    <property type="entry name" value="P-loop containing nucleoside triphosphate hydrolases"/>
    <property type="match status" value="1"/>
</dbReference>
<name>A0A0B6WWM6_9BACT</name>
<dbReference type="Gene3D" id="1.10.486.10">
    <property type="entry name" value="PCRA, domain 4"/>
    <property type="match status" value="1"/>
</dbReference>
<keyword evidence="2 12" id="KW-0547">Nucleotide-binding</keyword>
<dbReference type="EMBL" id="CBXV010000006">
    <property type="protein sequence ID" value="CDM65693.1"/>
    <property type="molecule type" value="Genomic_DNA"/>
</dbReference>
<evidence type="ECO:0000256" key="10">
    <source>
        <dbReference type="ARBA" id="ARBA00034923"/>
    </source>
</evidence>
<comment type="catalytic activity">
    <reaction evidence="8">
        <text>Couples ATP hydrolysis with the unwinding of duplex DNA by translocating in the 3'-5' direction.</text>
        <dbReference type="EC" id="5.6.2.4"/>
    </reaction>
</comment>
<dbReference type="PANTHER" id="PTHR11070">
    <property type="entry name" value="UVRD / RECB / PCRA DNA HELICASE FAMILY MEMBER"/>
    <property type="match status" value="1"/>
</dbReference>
<feature type="binding site" evidence="12">
    <location>
        <begin position="26"/>
        <end position="33"/>
    </location>
    <ligand>
        <name>ATP</name>
        <dbReference type="ChEBI" id="CHEBI:30616"/>
    </ligand>
</feature>
<comment type="similarity">
    <text evidence="1">Belongs to the helicase family. UvrD subfamily.</text>
</comment>
<organism evidence="15 16">
    <name type="scientific">Pyrinomonas methylaliphatogenes</name>
    <dbReference type="NCBI Taxonomy" id="454194"/>
    <lineage>
        <taxon>Bacteria</taxon>
        <taxon>Pseudomonadati</taxon>
        <taxon>Acidobacteriota</taxon>
        <taxon>Blastocatellia</taxon>
        <taxon>Blastocatellales</taxon>
        <taxon>Pyrinomonadaceae</taxon>
        <taxon>Pyrinomonas</taxon>
    </lineage>
</organism>
<evidence type="ECO:0000256" key="9">
    <source>
        <dbReference type="ARBA" id="ARBA00034808"/>
    </source>
</evidence>
<gene>
    <name evidence="15" type="ORF">PYK22_01698</name>
</gene>
<dbReference type="PROSITE" id="PS51198">
    <property type="entry name" value="UVRD_HELICASE_ATP_BIND"/>
    <property type="match status" value="1"/>
</dbReference>
<dbReference type="PROSITE" id="PS51217">
    <property type="entry name" value="UVRD_HELICASE_CTER"/>
    <property type="match status" value="1"/>
</dbReference>
<keyword evidence="3 12" id="KW-0378">Hydrolase</keyword>
<dbReference type="GO" id="GO:0005524">
    <property type="term" value="F:ATP binding"/>
    <property type="evidence" value="ECO:0007669"/>
    <property type="project" value="UniProtKB-UniRule"/>
</dbReference>
<evidence type="ECO:0000256" key="7">
    <source>
        <dbReference type="ARBA" id="ARBA00023235"/>
    </source>
</evidence>
<dbReference type="Proteomes" id="UP000031518">
    <property type="component" value="Unassembled WGS sequence"/>
</dbReference>
<dbReference type="GO" id="GO:0033202">
    <property type="term" value="C:DNA helicase complex"/>
    <property type="evidence" value="ECO:0007669"/>
    <property type="project" value="TreeGrafter"/>
</dbReference>
<dbReference type="GO" id="GO:0005829">
    <property type="term" value="C:cytosol"/>
    <property type="evidence" value="ECO:0007669"/>
    <property type="project" value="TreeGrafter"/>
</dbReference>
<dbReference type="InterPro" id="IPR000212">
    <property type="entry name" value="DNA_helicase_UvrD/REP"/>
</dbReference>
<evidence type="ECO:0000256" key="11">
    <source>
        <dbReference type="ARBA" id="ARBA00048988"/>
    </source>
</evidence>
<feature type="domain" description="UvrD-like helicase C-terminal" evidence="14">
    <location>
        <begin position="291"/>
        <end position="562"/>
    </location>
</feature>
<dbReference type="Pfam" id="PF00580">
    <property type="entry name" value="UvrD-helicase"/>
    <property type="match status" value="1"/>
</dbReference>
<keyword evidence="4 12" id="KW-0347">Helicase</keyword>
<dbReference type="RefSeq" id="WP_041976577.1">
    <property type="nucleotide sequence ID" value="NZ_CBXV010000006.1"/>
</dbReference>
<keyword evidence="7" id="KW-0413">Isomerase</keyword>
<evidence type="ECO:0000259" key="13">
    <source>
        <dbReference type="PROSITE" id="PS51198"/>
    </source>
</evidence>
<dbReference type="EC" id="5.6.2.4" evidence="9"/>
<accession>A0A0B6WWM6</accession>
<sequence>MDLLASLNEQQREAVTTTEGPVLVLAGAGSGKTRVIAHRIAYLIAERGIPPANILAVTFTNKAAEEMRERVESLLRGSKLASAPLISTFHSLCVRILRRDIEALGEGYTRDFTIYDQDDSIRLVKNCLKELGYDEQRLSARSIQSAISHAKNSGLDAEMFAARVEYNDERRAAIARVFRLYDERLRANNALDFDDLLIKTVQLLRRCADIRQHYNAKFRYILVDEYQDTNALQFALVQLLTEQQQNLCVVGDEDQSIYKWRGADITNILNFEKHYKDARIIRLEQNYRSTQNILDAASHVVSHNTERKGKRLWTANPTGEKIRYYQAPDAEMEARFVAATIQEHLVNDPRARIAVLYRTNAQSRLFEEALRRLGIPYQIVGGFSFYERAEVRDIIAYLKLALNPHDSLALQRIINTPPRGIGRQTVDEIERRARDCGGSYWEAISIMTEQGDGRARAIAALKGFQQTITRLVTLAQRAPASEVVKAAIIDTGYELALKAEGTEEADARLANLQELVNAAVEYDAREGGGLREFLDAAALISDADQYRHDARVTLMTMHAAKGLEFPIVFIVGLEDGIFPHARAAADRAELEEERRLCYVAITRAQRILYLTHAMKRRVYGEELSAEPSQFLSELPLELIEDLSRGRSWLSLKRASIALEDRYAPRRYQGKTYDSVDSIAEFFRRRNARTDQTDRAAAVASQPGEFKPGTHVRHPKYGRGLVIKREGTGDSAKIIVNFPGYGQKKLIEKYANLEPA</sequence>
<dbReference type="GO" id="GO:0009314">
    <property type="term" value="P:response to radiation"/>
    <property type="evidence" value="ECO:0007669"/>
    <property type="project" value="UniProtKB-ARBA"/>
</dbReference>
<dbReference type="GO" id="GO:0003677">
    <property type="term" value="F:DNA binding"/>
    <property type="evidence" value="ECO:0007669"/>
    <property type="project" value="UniProtKB-KW"/>
</dbReference>
<dbReference type="OrthoDB" id="9810135at2"/>
<dbReference type="InterPro" id="IPR013986">
    <property type="entry name" value="DExx_box_DNA_helicase_dom_sf"/>
</dbReference>
<dbReference type="Pfam" id="PF13361">
    <property type="entry name" value="UvrD_C"/>
    <property type="match status" value="1"/>
</dbReference>
<dbReference type="Gene3D" id="1.10.10.160">
    <property type="match status" value="1"/>
</dbReference>
<dbReference type="FunFam" id="1.10.10.160:FF:000001">
    <property type="entry name" value="ATP-dependent DNA helicase"/>
    <property type="match status" value="1"/>
</dbReference>
<evidence type="ECO:0000256" key="12">
    <source>
        <dbReference type="PROSITE-ProRule" id="PRU00560"/>
    </source>
</evidence>
<dbReference type="PANTHER" id="PTHR11070:SF2">
    <property type="entry name" value="ATP-DEPENDENT DNA HELICASE SRS2"/>
    <property type="match status" value="1"/>
</dbReference>
<comment type="catalytic activity">
    <reaction evidence="11">
        <text>ATP + H2O = ADP + phosphate + H(+)</text>
        <dbReference type="Rhea" id="RHEA:13065"/>
        <dbReference type="ChEBI" id="CHEBI:15377"/>
        <dbReference type="ChEBI" id="CHEBI:15378"/>
        <dbReference type="ChEBI" id="CHEBI:30616"/>
        <dbReference type="ChEBI" id="CHEBI:43474"/>
        <dbReference type="ChEBI" id="CHEBI:456216"/>
        <dbReference type="EC" id="5.6.2.4"/>
    </reaction>
</comment>
<evidence type="ECO:0000256" key="5">
    <source>
        <dbReference type="ARBA" id="ARBA00022840"/>
    </source>
</evidence>
<keyword evidence="16" id="KW-1185">Reference proteome</keyword>
<dbReference type="CDD" id="cd17932">
    <property type="entry name" value="DEXQc_UvrD"/>
    <property type="match status" value="1"/>
</dbReference>
<evidence type="ECO:0000256" key="4">
    <source>
        <dbReference type="ARBA" id="ARBA00022806"/>
    </source>
</evidence>
<evidence type="ECO:0000313" key="16">
    <source>
        <dbReference type="Proteomes" id="UP000031518"/>
    </source>
</evidence>
<keyword evidence="5 12" id="KW-0067">ATP-binding</keyword>
<reference evidence="15 16" key="2">
    <citation type="submission" date="2015-01" db="EMBL/GenBank/DDBJ databases">
        <title>Complete genome sequence of Pyrinomonas methylaliphatogenes type strain K22T.</title>
        <authorList>
            <person name="Lee K.C.Y."/>
            <person name="Power J.F."/>
            <person name="Dunfield P.F."/>
            <person name="Morgan X.C."/>
            <person name="Huttenhower C."/>
            <person name="Stott M.B."/>
        </authorList>
    </citation>
    <scope>NUCLEOTIDE SEQUENCE [LARGE SCALE GENOMIC DNA]</scope>
    <source>
        <strain evidence="15 16">K22</strain>
    </source>
</reference>
<evidence type="ECO:0000256" key="3">
    <source>
        <dbReference type="ARBA" id="ARBA00022801"/>
    </source>
</evidence>
<dbReference type="FunFam" id="1.10.486.10:FF:000003">
    <property type="entry name" value="ATP-dependent DNA helicase"/>
    <property type="match status" value="1"/>
</dbReference>
<dbReference type="AlphaFoldDB" id="A0A0B6WWM6"/>
<dbReference type="GO" id="GO:0000725">
    <property type="term" value="P:recombinational repair"/>
    <property type="evidence" value="ECO:0007669"/>
    <property type="project" value="TreeGrafter"/>
</dbReference>
<dbReference type="InterPro" id="IPR014016">
    <property type="entry name" value="UvrD-like_ATP-bd"/>
</dbReference>